<evidence type="ECO:0000259" key="2">
    <source>
        <dbReference type="Pfam" id="PF06580"/>
    </source>
</evidence>
<dbReference type="InterPro" id="IPR010559">
    <property type="entry name" value="Sig_transdc_His_kin_internal"/>
</dbReference>
<organism evidence="3 4">
    <name type="scientific">Chitinophaga varians</name>
    <dbReference type="NCBI Taxonomy" id="2202339"/>
    <lineage>
        <taxon>Bacteria</taxon>
        <taxon>Pseudomonadati</taxon>
        <taxon>Bacteroidota</taxon>
        <taxon>Chitinophagia</taxon>
        <taxon>Chitinophagales</taxon>
        <taxon>Chitinophagaceae</taxon>
        <taxon>Chitinophaga</taxon>
    </lineage>
</organism>
<keyword evidence="1" id="KW-0472">Membrane</keyword>
<name>A0A847RKX2_9BACT</name>
<sequence length="332" mass="37641">MMGIQAGQQKKITSVLQHLIPAAVVYMIVGMNDYQPQWQPLMKALATVFILAAPYVNQYVLVPRLLLRFRYYAYAVLVLALIALLFGVTVWTEPLLAPMLKAGKFFTPCDVQDILAFFVMMLSLVAASTAIPLFWQWVQASYQRTATLETELESLKKQLSPHFLFNTLNNLDTLIYADQHRASAVVHSLSRLLRYQLYLSGSDKVCLRQELDFMKDFLYLEQLRHDVLEVRITVDDGAQDILLHPFLLMPFVENAVKHNDYNGDAYIHLHVAVDAGKLHFICVNPVSRYTAADGGAGLKNVCRRLSLLYPGEHTLRTENNDGVYTVALTFNI</sequence>
<feature type="transmembrane region" description="Helical" evidence="1">
    <location>
        <begin position="71"/>
        <end position="91"/>
    </location>
</feature>
<dbReference type="InterPro" id="IPR050640">
    <property type="entry name" value="Bact_2-comp_sensor_kinase"/>
</dbReference>
<dbReference type="Proteomes" id="UP000570474">
    <property type="component" value="Unassembled WGS sequence"/>
</dbReference>
<gene>
    <name evidence="3" type="ORF">HGH92_19330</name>
</gene>
<comment type="caution">
    <text evidence="3">The sequence shown here is derived from an EMBL/GenBank/DDBJ whole genome shotgun (WGS) entry which is preliminary data.</text>
</comment>
<proteinExistence type="predicted"/>
<reference evidence="3 4" key="1">
    <citation type="submission" date="2020-04" db="EMBL/GenBank/DDBJ databases">
        <authorList>
            <person name="Yin C."/>
        </authorList>
    </citation>
    <scope>NUCLEOTIDE SEQUENCE [LARGE SCALE GENOMIC DNA]</scope>
    <source>
        <strain evidence="3 4">Ae27</strain>
    </source>
</reference>
<evidence type="ECO:0000313" key="3">
    <source>
        <dbReference type="EMBL" id="NLR66470.1"/>
    </source>
</evidence>
<dbReference type="AlphaFoldDB" id="A0A847RKX2"/>
<keyword evidence="4" id="KW-1185">Reference proteome</keyword>
<keyword evidence="1" id="KW-1133">Transmembrane helix</keyword>
<keyword evidence="1" id="KW-0812">Transmembrane</keyword>
<feature type="transmembrane region" description="Helical" evidence="1">
    <location>
        <begin position="114"/>
        <end position="135"/>
    </location>
</feature>
<keyword evidence="3" id="KW-0418">Kinase</keyword>
<dbReference type="EMBL" id="JABAIA010000002">
    <property type="protein sequence ID" value="NLR66470.1"/>
    <property type="molecule type" value="Genomic_DNA"/>
</dbReference>
<dbReference type="PANTHER" id="PTHR34220:SF7">
    <property type="entry name" value="SENSOR HISTIDINE KINASE YPDA"/>
    <property type="match status" value="1"/>
</dbReference>
<feature type="transmembrane region" description="Helical" evidence="1">
    <location>
        <begin position="41"/>
        <end position="62"/>
    </location>
</feature>
<accession>A0A847RKX2</accession>
<evidence type="ECO:0000313" key="4">
    <source>
        <dbReference type="Proteomes" id="UP000570474"/>
    </source>
</evidence>
<dbReference type="PANTHER" id="PTHR34220">
    <property type="entry name" value="SENSOR HISTIDINE KINASE YPDA"/>
    <property type="match status" value="1"/>
</dbReference>
<dbReference type="GO" id="GO:0016020">
    <property type="term" value="C:membrane"/>
    <property type="evidence" value="ECO:0007669"/>
    <property type="project" value="InterPro"/>
</dbReference>
<dbReference type="Pfam" id="PF06580">
    <property type="entry name" value="His_kinase"/>
    <property type="match status" value="1"/>
</dbReference>
<feature type="transmembrane region" description="Helical" evidence="1">
    <location>
        <begin position="12"/>
        <end position="29"/>
    </location>
</feature>
<evidence type="ECO:0000256" key="1">
    <source>
        <dbReference type="SAM" id="Phobius"/>
    </source>
</evidence>
<dbReference type="GO" id="GO:0000155">
    <property type="term" value="F:phosphorelay sensor kinase activity"/>
    <property type="evidence" value="ECO:0007669"/>
    <property type="project" value="InterPro"/>
</dbReference>
<protein>
    <submittedName>
        <fullName evidence="3">Histidine kinase</fullName>
    </submittedName>
</protein>
<feature type="domain" description="Signal transduction histidine kinase internal region" evidence="2">
    <location>
        <begin position="151"/>
        <end position="225"/>
    </location>
</feature>
<keyword evidence="3" id="KW-0808">Transferase</keyword>